<dbReference type="GeneTree" id="ENSGT00390000004161"/>
<protein>
    <submittedName>
        <fullName evidence="2">Transmembrane protein 174</fullName>
    </submittedName>
</protein>
<dbReference type="Ensembl" id="ENSPLAT00000023205.1">
    <property type="protein sequence ID" value="ENSPLAP00000028831.1"/>
    <property type="gene ID" value="ENSPLAG00000018534.1"/>
</dbReference>
<evidence type="ECO:0000256" key="1">
    <source>
        <dbReference type="SAM" id="Phobius"/>
    </source>
</evidence>
<organism evidence="2 3">
    <name type="scientific">Poecilia latipinna</name>
    <name type="common">sailfin molly</name>
    <dbReference type="NCBI Taxonomy" id="48699"/>
    <lineage>
        <taxon>Eukaryota</taxon>
        <taxon>Metazoa</taxon>
        <taxon>Chordata</taxon>
        <taxon>Craniata</taxon>
        <taxon>Vertebrata</taxon>
        <taxon>Euteleostomi</taxon>
        <taxon>Actinopterygii</taxon>
        <taxon>Neopterygii</taxon>
        <taxon>Teleostei</taxon>
        <taxon>Neoteleostei</taxon>
        <taxon>Acanthomorphata</taxon>
        <taxon>Ovalentaria</taxon>
        <taxon>Atherinomorphae</taxon>
        <taxon>Cyprinodontiformes</taxon>
        <taxon>Poeciliidae</taxon>
        <taxon>Poeciliinae</taxon>
        <taxon>Poecilia</taxon>
    </lineage>
</organism>
<feature type="transmembrane region" description="Helical" evidence="1">
    <location>
        <begin position="61"/>
        <end position="81"/>
    </location>
</feature>
<feature type="transmembrane region" description="Helical" evidence="1">
    <location>
        <begin position="26"/>
        <end position="49"/>
    </location>
</feature>
<name>A0A3B3VUU9_9TELE</name>
<dbReference type="AlphaFoldDB" id="A0A3B3VUU9"/>
<proteinExistence type="predicted"/>
<sequence>MPPVHLSLQTLCYPSNGLMDGETTRAALLLSGVFLAMVGVTFTAMGWHHYQALLGFQWTQLLGPILISVGGAFMLTSVCRFHSVSCWPRRRQDKEIYVVPVREQNSRGRPVVVRKINQPVMLRGTATMLCIPPAYDFVTQEARPQADPRPGSSVSGGNADLLPSYESLYCLDNACTPHSAEAGHGSSQSVTAPHGGRHTEQIFSVPSEVKSGCFLPKTTVLKMYLTILFISFSF</sequence>
<dbReference type="STRING" id="48699.ENSPLAP00000028831"/>
<evidence type="ECO:0000313" key="2">
    <source>
        <dbReference type="Ensembl" id="ENSPLAP00000028831.1"/>
    </source>
</evidence>
<keyword evidence="1" id="KW-0472">Membrane</keyword>
<keyword evidence="1" id="KW-1133">Transmembrane helix</keyword>
<dbReference type="PANTHER" id="PTHR31020">
    <property type="entry name" value="TRANSMEMBRANE PROTEIN 174"/>
    <property type="match status" value="1"/>
</dbReference>
<dbReference type="Proteomes" id="UP000261500">
    <property type="component" value="Unplaced"/>
</dbReference>
<dbReference type="InterPro" id="IPR027835">
    <property type="entry name" value="TMEM174"/>
</dbReference>
<dbReference type="Pfam" id="PF15029">
    <property type="entry name" value="TMEM174"/>
    <property type="match status" value="1"/>
</dbReference>
<keyword evidence="3" id="KW-1185">Reference proteome</keyword>
<reference evidence="2" key="1">
    <citation type="submission" date="2025-08" db="UniProtKB">
        <authorList>
            <consortium name="Ensembl"/>
        </authorList>
    </citation>
    <scope>IDENTIFICATION</scope>
</reference>
<evidence type="ECO:0000313" key="3">
    <source>
        <dbReference type="Proteomes" id="UP000261500"/>
    </source>
</evidence>
<keyword evidence="1" id="KW-0812">Transmembrane</keyword>
<accession>A0A3B3VUU9</accession>
<reference evidence="2" key="2">
    <citation type="submission" date="2025-09" db="UniProtKB">
        <authorList>
            <consortium name="Ensembl"/>
        </authorList>
    </citation>
    <scope>IDENTIFICATION</scope>
</reference>
<dbReference type="PANTHER" id="PTHR31020:SF1">
    <property type="entry name" value="TRANSMEMBRANE PROTEIN 174"/>
    <property type="match status" value="1"/>
</dbReference>